<comment type="caution">
    <text evidence="2">The sequence shown here is derived from an EMBL/GenBank/DDBJ whole genome shotgun (WGS) entry which is preliminary data.</text>
</comment>
<protein>
    <submittedName>
        <fullName evidence="2">Uncharacterized protein</fullName>
    </submittedName>
</protein>
<dbReference type="EMBL" id="JBANDC010000005">
    <property type="protein sequence ID" value="MEM4987532.1"/>
    <property type="molecule type" value="Genomic_DNA"/>
</dbReference>
<accession>A0ABU9PU79</accession>
<keyword evidence="3" id="KW-1185">Reference proteome</keyword>
<dbReference type="RefSeq" id="WP_342829082.1">
    <property type="nucleotide sequence ID" value="NZ_JBANDC010000005.1"/>
</dbReference>
<dbReference type="Proteomes" id="UP001495910">
    <property type="component" value="Unassembled WGS sequence"/>
</dbReference>
<name>A0ABU9PU79_9BURK</name>
<sequence>MSLSQSAQNGQKRPSKNHKDVGMNQNSLFDMKLKDLEEKATGRLLTADVFDEAAFADLYSYICYMAEELKSEYVVSKQFLAAILSAAGTIRSRSEYLPQVKKSAKLADDFDMVLALVAAGEAPNDRRPGVPRVC</sequence>
<evidence type="ECO:0000256" key="1">
    <source>
        <dbReference type="SAM" id="MobiDB-lite"/>
    </source>
</evidence>
<organism evidence="2 3">
    <name type="scientific">Collimonas rhizosphaerae</name>
    <dbReference type="NCBI Taxonomy" id="3126357"/>
    <lineage>
        <taxon>Bacteria</taxon>
        <taxon>Pseudomonadati</taxon>
        <taxon>Pseudomonadota</taxon>
        <taxon>Betaproteobacteria</taxon>
        <taxon>Burkholderiales</taxon>
        <taxon>Oxalobacteraceae</taxon>
        <taxon>Collimonas</taxon>
    </lineage>
</organism>
<reference evidence="2 3" key="1">
    <citation type="submission" date="2024-02" db="EMBL/GenBank/DDBJ databases">
        <title>Draft genome sequence of Collimonas sp. strain H4R21, an effective mineral-weathering bacterial strain isolated from the beech rhizosphere.</title>
        <authorList>
            <person name="Morin E."/>
            <person name="Uroz S."/>
            <person name="Leveau J.H.J."/>
            <person name="Kumar R."/>
            <person name="Rey M.W."/>
            <person name="Pham J."/>
        </authorList>
    </citation>
    <scope>NUCLEOTIDE SEQUENCE [LARGE SCALE GENOMIC DNA]</scope>
    <source>
        <strain evidence="2 3">H4R21</strain>
    </source>
</reference>
<evidence type="ECO:0000313" key="2">
    <source>
        <dbReference type="EMBL" id="MEM4987532.1"/>
    </source>
</evidence>
<feature type="compositionally biased region" description="Polar residues" evidence="1">
    <location>
        <begin position="1"/>
        <end position="12"/>
    </location>
</feature>
<gene>
    <name evidence="2" type="ORF">V8G57_09055</name>
</gene>
<feature type="region of interest" description="Disordered" evidence="1">
    <location>
        <begin position="1"/>
        <end position="23"/>
    </location>
</feature>
<evidence type="ECO:0000313" key="3">
    <source>
        <dbReference type="Proteomes" id="UP001495910"/>
    </source>
</evidence>
<proteinExistence type="predicted"/>